<reference evidence="2" key="1">
    <citation type="submission" date="2023-08" db="EMBL/GenBank/DDBJ databases">
        <authorList>
            <person name="Chen Y."/>
            <person name="Shah S."/>
            <person name="Dougan E. K."/>
            <person name="Thang M."/>
            <person name="Chan C."/>
        </authorList>
    </citation>
    <scope>NUCLEOTIDE SEQUENCE</scope>
</reference>
<name>A0AA36HJJ7_9DINO</name>
<evidence type="ECO:0000256" key="1">
    <source>
        <dbReference type="SAM" id="MobiDB-lite"/>
    </source>
</evidence>
<dbReference type="InterPro" id="IPR037171">
    <property type="entry name" value="NagB/RpiA_transferase-like"/>
</dbReference>
<protein>
    <submittedName>
        <fullName evidence="2">Uncharacterized protein</fullName>
    </submittedName>
</protein>
<dbReference type="Gene3D" id="3.40.50.1360">
    <property type="match status" value="1"/>
</dbReference>
<evidence type="ECO:0000313" key="2">
    <source>
        <dbReference type="EMBL" id="CAJ1370354.1"/>
    </source>
</evidence>
<dbReference type="EMBL" id="CAUJNA010000010">
    <property type="protein sequence ID" value="CAJ1370354.1"/>
    <property type="molecule type" value="Genomic_DNA"/>
</dbReference>
<dbReference type="AlphaFoldDB" id="A0AA36HJJ7"/>
<sequence>MKRKLENSPGSSVEAHLAACSPFEPLYEPEEKIRVLVVENFPALGKAAAWRFVEWAQQSPEGVCSLPTGKTPEYFIKWVQRILRDWESAPIQEEARKMGMKPEKPKLDKLRFVQIDEFYPISPQQHNSFHYYVNEYYIKGFGLDPARALLMDCSKIGLEAAAGKGFGPTGEPQDDHLKVEHMEDVWPDGHVDLSLRTRDPSSRLERLQQRVLRQATP</sequence>
<dbReference type="SUPFAM" id="SSF100950">
    <property type="entry name" value="NagB/RpiA/CoA transferase-like"/>
    <property type="match status" value="1"/>
</dbReference>
<dbReference type="Proteomes" id="UP001178507">
    <property type="component" value="Unassembled WGS sequence"/>
</dbReference>
<evidence type="ECO:0000313" key="3">
    <source>
        <dbReference type="Proteomes" id="UP001178507"/>
    </source>
</evidence>
<gene>
    <name evidence="2" type="ORF">EVOR1521_LOCUS935</name>
</gene>
<proteinExistence type="predicted"/>
<comment type="caution">
    <text evidence="2">The sequence shown here is derived from an EMBL/GenBank/DDBJ whole genome shotgun (WGS) entry which is preliminary data.</text>
</comment>
<feature type="region of interest" description="Disordered" evidence="1">
    <location>
        <begin position="197"/>
        <end position="217"/>
    </location>
</feature>
<accession>A0AA36HJJ7</accession>
<feature type="compositionally biased region" description="Basic and acidic residues" evidence="1">
    <location>
        <begin position="197"/>
        <end position="208"/>
    </location>
</feature>
<organism evidence="2 3">
    <name type="scientific">Effrenium voratum</name>
    <dbReference type="NCBI Taxonomy" id="2562239"/>
    <lineage>
        <taxon>Eukaryota</taxon>
        <taxon>Sar</taxon>
        <taxon>Alveolata</taxon>
        <taxon>Dinophyceae</taxon>
        <taxon>Suessiales</taxon>
        <taxon>Symbiodiniaceae</taxon>
        <taxon>Effrenium</taxon>
    </lineage>
</organism>
<keyword evidence="3" id="KW-1185">Reference proteome</keyword>